<sequence>MASIEMSTHLGSRPSASAEQDLVVSASEPLATDTSLNNPASLPSSGADDLNADPGWLRHTEIRTTPLTLAPTLLSLILAVIYGTSTWIQSSTAADSSAKANRLALFTACISFPEQPNIINSNFCRENRDASLDGFAKRDVAAMSLPVLWDMDVLAAALEIVQPAWECKAVCGQERVLHPPDLALVFSIPISNGENCHLDCVKPIELTHGQDRGRQRTFNTLVVVILFLIISPAFPRSYPIFHEIAMSRTVLSNHHIINCLLRLETARLGQDNMPHSFSLHRLNRGPLNTNTALLLVAHFIGLNL</sequence>
<gene>
    <name evidence="2" type="ORF">EAE98_002335</name>
</gene>
<feature type="compositionally biased region" description="Polar residues" evidence="1">
    <location>
        <begin position="32"/>
        <end position="44"/>
    </location>
</feature>
<dbReference type="EMBL" id="RCSX01000004">
    <property type="protein sequence ID" value="KAF7936116.1"/>
    <property type="molecule type" value="Genomic_DNA"/>
</dbReference>
<dbReference type="GeneID" id="62229109"/>
<evidence type="ECO:0000313" key="2">
    <source>
        <dbReference type="EMBL" id="KAF7936116.1"/>
    </source>
</evidence>
<reference evidence="2 3" key="1">
    <citation type="journal article" date="2020" name="Genome Biol. Evol.">
        <title>Comparative genomics of Sclerotiniaceae.</title>
        <authorList>
            <person name="Valero Jimenez C.A."/>
            <person name="Steentjes M."/>
            <person name="Scholten O.E."/>
            <person name="Van Kan J.A.L."/>
        </authorList>
    </citation>
    <scope>NUCLEOTIDE SEQUENCE [LARGE SCALE GENOMIC DNA]</scope>
    <source>
        <strain evidence="2 3">B1</strain>
    </source>
</reference>
<evidence type="ECO:0000313" key="3">
    <source>
        <dbReference type="Proteomes" id="UP000783213"/>
    </source>
</evidence>
<evidence type="ECO:0000256" key="1">
    <source>
        <dbReference type="SAM" id="MobiDB-lite"/>
    </source>
</evidence>
<feature type="region of interest" description="Disordered" evidence="1">
    <location>
        <begin position="1"/>
        <end position="48"/>
    </location>
</feature>
<keyword evidence="3" id="KW-1185">Reference proteome</keyword>
<protein>
    <submittedName>
        <fullName evidence="2">Uncharacterized protein</fullName>
    </submittedName>
</protein>
<name>A0ABQ7IX13_9HELO</name>
<organism evidence="2 3">
    <name type="scientific">Botrytis deweyae</name>
    <dbReference type="NCBI Taxonomy" id="2478750"/>
    <lineage>
        <taxon>Eukaryota</taxon>
        <taxon>Fungi</taxon>
        <taxon>Dikarya</taxon>
        <taxon>Ascomycota</taxon>
        <taxon>Pezizomycotina</taxon>
        <taxon>Leotiomycetes</taxon>
        <taxon>Helotiales</taxon>
        <taxon>Sclerotiniaceae</taxon>
        <taxon>Botrytis</taxon>
    </lineage>
</organism>
<accession>A0ABQ7IX13</accession>
<dbReference type="RefSeq" id="XP_038813694.1">
    <property type="nucleotide sequence ID" value="XM_038949955.1"/>
</dbReference>
<dbReference type="Proteomes" id="UP000783213">
    <property type="component" value="Unassembled WGS sequence"/>
</dbReference>
<comment type="caution">
    <text evidence="2">The sequence shown here is derived from an EMBL/GenBank/DDBJ whole genome shotgun (WGS) entry which is preliminary data.</text>
</comment>
<proteinExistence type="predicted"/>
<feature type="compositionally biased region" description="Polar residues" evidence="1">
    <location>
        <begin position="1"/>
        <end position="18"/>
    </location>
</feature>